<comment type="caution">
    <text evidence="2">The sequence shown here is derived from an EMBL/GenBank/DDBJ whole genome shotgun (WGS) entry which is preliminary data.</text>
</comment>
<dbReference type="Proteomes" id="UP001377567">
    <property type="component" value="Unassembled WGS sequence"/>
</dbReference>
<feature type="region of interest" description="Disordered" evidence="1">
    <location>
        <begin position="723"/>
        <end position="753"/>
    </location>
</feature>
<evidence type="ECO:0000313" key="3">
    <source>
        <dbReference type="Proteomes" id="UP001377567"/>
    </source>
</evidence>
<protein>
    <submittedName>
        <fullName evidence="2">CCR4-NOT core subunit</fullName>
    </submittedName>
</protein>
<proteinExistence type="predicted"/>
<dbReference type="EMBL" id="BTGD01000001">
    <property type="protein sequence ID" value="GMM54194.1"/>
    <property type="molecule type" value="Genomic_DNA"/>
</dbReference>
<gene>
    <name evidence="2" type="ORF">DAKH74_008100</name>
</gene>
<sequence>MAARKRSAPGRGKRQPKAQAKQQNESGEPAAVPNDSPRGNTATPHSPPIAHLHDMDRIEPNGFVAHLRAYNLAEGRELWKYKETIQDLQRVLHSDATVLEPGLYASALIEGVIIVLLTTAAGTSVLQTLKHLTYFSEAGDPQQRALVQLKTWQKNNRTTNYQYISLKQEWSRDQMGYILRLLRFLMVNRDSPIDVTLYNNPKHKLSLGALFDSSTTRASLTLDPQYNVLLDFLIYFQPQIDTMLEVAMRSSLITKVVKAYHRVYEFNARYAWYDLVPQGGPDGTVPSGFTYLYMMKMRLDEPEEMDDEKTGNDTQGTSISGLARAEEWCGDIVFKNSIYVNDASETGNPMIRKHITAKEQVLSWDLDQQNNAVLLPDMVAETVARHNILYRVLKLDTLCSPFLATQFKLVSGLVDPLTQPLPNDAQVISIDLLCQMFIGLAVGNYGVTDIDNSEGFDWRFLLAFNMQKIISQSLQRLNCSRYADLVSISNNSEQHWKHNLHKWLPVGLNTQDLELIYMIDILAVYTIYSLYSHLPIQMNPFLSSLIKLWKHLSCVILLGLEIDRVEEVHETFETPLMVRATIRGATALRAVVATILNQHVDKNMHDFKHESFNTFMSPFGRKLCQGALLADLRTHAAAMFALGCEMKDITELLADLQAGDRFDEDVRYMFEYEYDDYNDVDYDDPDTDLAEPEISGAPIVDKAVHRRCNCIFEDDKVAQANDDTAASGNGWVSQDSETVPGQPKTPTDSGVNSRVKSSFEFDYSGNDWRDVPRDFNLYFTPNYHFIPNPTVENTYKLILKATNEKLDQTESMELLESVASCVKIEQEQMILQATGIDKLMKRPKTEGKNDGKLVTPDDIYEIWCEESAFERMLYENQELSWRLMDEMLMCSGYRRVLIWFITHMEINHTLIHYIFELAMGMRGNTPSEDSTGKQTKSVVLAQLMTDEDKPKEKNSEFSFSRQGSIKLSEIENKMLLQEFFTSAAIFLSSGESQTHGDSTEPGDANLHNPVREGDNVSLYSIGLIKLICYMVQSLIKTKKFDFSKSECTFELQTLLMTWVGVIPEAQELFFLLKTTMADASSPEEEESKTEDSAVATDSSGAHAFEIDGSHDDKESSMKPEDIPRYNNDLLGLFPPEGGDSSDSIAVETLTAFLKKYSLTAEVPTMGRKILHYEDTILPLADIDKPQSMSNIMHDGSEIEFYF</sequence>
<dbReference type="AlphaFoldDB" id="A0AAV5RRG3"/>
<reference evidence="2 3" key="1">
    <citation type="journal article" date="2023" name="Elife">
        <title>Identification of key yeast species and microbe-microbe interactions impacting larval growth of Drosophila in the wild.</title>
        <authorList>
            <person name="Mure A."/>
            <person name="Sugiura Y."/>
            <person name="Maeda R."/>
            <person name="Honda K."/>
            <person name="Sakurai N."/>
            <person name="Takahashi Y."/>
            <person name="Watada M."/>
            <person name="Katoh T."/>
            <person name="Gotoh A."/>
            <person name="Gotoh Y."/>
            <person name="Taniguchi I."/>
            <person name="Nakamura K."/>
            <person name="Hayashi T."/>
            <person name="Katayama T."/>
            <person name="Uemura T."/>
            <person name="Hattori Y."/>
        </authorList>
    </citation>
    <scope>NUCLEOTIDE SEQUENCE [LARGE SCALE GENOMIC DNA]</scope>
    <source>
        <strain evidence="2 3">KH-74</strain>
    </source>
</reference>
<keyword evidence="3" id="KW-1185">Reference proteome</keyword>
<name>A0AAV5RRG3_MAUHU</name>
<evidence type="ECO:0000256" key="1">
    <source>
        <dbReference type="SAM" id="MobiDB-lite"/>
    </source>
</evidence>
<accession>A0AAV5RRG3</accession>
<feature type="region of interest" description="Disordered" evidence="1">
    <location>
        <begin position="1080"/>
        <end position="1121"/>
    </location>
</feature>
<feature type="region of interest" description="Disordered" evidence="1">
    <location>
        <begin position="1"/>
        <end position="53"/>
    </location>
</feature>
<feature type="compositionally biased region" description="Basic and acidic residues" evidence="1">
    <location>
        <begin position="1104"/>
        <end position="1121"/>
    </location>
</feature>
<feature type="compositionally biased region" description="Basic residues" evidence="1">
    <location>
        <begin position="1"/>
        <end position="16"/>
    </location>
</feature>
<organism evidence="2 3">
    <name type="scientific">Maudiozyma humilis</name>
    <name type="common">Sour dough yeast</name>
    <name type="synonym">Kazachstania humilis</name>
    <dbReference type="NCBI Taxonomy" id="51915"/>
    <lineage>
        <taxon>Eukaryota</taxon>
        <taxon>Fungi</taxon>
        <taxon>Dikarya</taxon>
        <taxon>Ascomycota</taxon>
        <taxon>Saccharomycotina</taxon>
        <taxon>Saccharomycetes</taxon>
        <taxon>Saccharomycetales</taxon>
        <taxon>Saccharomycetaceae</taxon>
        <taxon>Maudiozyma</taxon>
    </lineage>
</organism>
<evidence type="ECO:0000313" key="2">
    <source>
        <dbReference type="EMBL" id="GMM54194.1"/>
    </source>
</evidence>